<dbReference type="InterPro" id="IPR058245">
    <property type="entry name" value="NreC/VraR/RcsB-like_REC"/>
</dbReference>
<gene>
    <name evidence="7" type="ORF">GCM10017566_64990</name>
</gene>
<feature type="domain" description="Response regulatory" evidence="6">
    <location>
        <begin position="89"/>
        <end position="234"/>
    </location>
</feature>
<feature type="compositionally biased region" description="Gly residues" evidence="5">
    <location>
        <begin position="32"/>
        <end position="41"/>
    </location>
</feature>
<evidence type="ECO:0000256" key="4">
    <source>
        <dbReference type="PROSITE-ProRule" id="PRU00169"/>
    </source>
</evidence>
<evidence type="ECO:0000313" key="8">
    <source>
        <dbReference type="Proteomes" id="UP000658656"/>
    </source>
</evidence>
<dbReference type="Pfam" id="PF00072">
    <property type="entry name" value="Response_reg"/>
    <property type="match status" value="1"/>
</dbReference>
<evidence type="ECO:0000256" key="2">
    <source>
        <dbReference type="ARBA" id="ARBA00023125"/>
    </source>
</evidence>
<keyword evidence="4" id="KW-0597">Phosphoprotein</keyword>
<dbReference type="InterPro" id="IPR011006">
    <property type="entry name" value="CheY-like_superfamily"/>
</dbReference>
<keyword evidence="3" id="KW-0804">Transcription</keyword>
<dbReference type="InterPro" id="IPR001789">
    <property type="entry name" value="Sig_transdc_resp-reg_receiver"/>
</dbReference>
<keyword evidence="2" id="KW-0238">DNA-binding</keyword>
<dbReference type="PANTHER" id="PTHR43214">
    <property type="entry name" value="TWO-COMPONENT RESPONSE REGULATOR"/>
    <property type="match status" value="1"/>
</dbReference>
<evidence type="ECO:0000256" key="3">
    <source>
        <dbReference type="ARBA" id="ARBA00023163"/>
    </source>
</evidence>
<name>A0A8H9J246_9PSEU</name>
<reference evidence="7" key="2">
    <citation type="submission" date="2020-09" db="EMBL/GenBank/DDBJ databases">
        <authorList>
            <person name="Sun Q."/>
            <person name="Zhou Y."/>
        </authorList>
    </citation>
    <scope>NUCLEOTIDE SEQUENCE</scope>
    <source>
        <strain evidence="7">CGMCC 4.7679</strain>
    </source>
</reference>
<dbReference type="PANTHER" id="PTHR43214:SF24">
    <property type="entry name" value="TRANSCRIPTIONAL REGULATORY PROTEIN NARL-RELATED"/>
    <property type="match status" value="1"/>
</dbReference>
<proteinExistence type="predicted"/>
<dbReference type="GO" id="GO:0000160">
    <property type="term" value="P:phosphorelay signal transduction system"/>
    <property type="evidence" value="ECO:0007669"/>
    <property type="project" value="InterPro"/>
</dbReference>
<dbReference type="SUPFAM" id="SSF52172">
    <property type="entry name" value="CheY-like"/>
    <property type="match status" value="1"/>
</dbReference>
<feature type="region of interest" description="Disordered" evidence="5">
    <location>
        <begin position="32"/>
        <end position="70"/>
    </location>
</feature>
<reference evidence="7" key="1">
    <citation type="journal article" date="2014" name="Int. J. Syst. Evol. Microbiol.">
        <title>Complete genome sequence of Corynebacterium casei LMG S-19264T (=DSM 44701T), isolated from a smear-ripened cheese.</title>
        <authorList>
            <consortium name="US DOE Joint Genome Institute (JGI-PGF)"/>
            <person name="Walter F."/>
            <person name="Albersmeier A."/>
            <person name="Kalinowski J."/>
            <person name="Ruckert C."/>
        </authorList>
    </citation>
    <scope>NUCLEOTIDE SEQUENCE</scope>
    <source>
        <strain evidence="7">CGMCC 4.7679</strain>
    </source>
</reference>
<protein>
    <recommendedName>
        <fullName evidence="6">Response regulatory domain-containing protein</fullName>
    </recommendedName>
</protein>
<feature type="region of interest" description="Disordered" evidence="5">
    <location>
        <begin position="203"/>
        <end position="234"/>
    </location>
</feature>
<feature type="modified residue" description="4-aspartylphosphate" evidence="4">
    <location>
        <position position="140"/>
    </location>
</feature>
<dbReference type="PROSITE" id="PS50110">
    <property type="entry name" value="RESPONSE_REGULATORY"/>
    <property type="match status" value="1"/>
</dbReference>
<keyword evidence="1" id="KW-0805">Transcription regulation</keyword>
<dbReference type="CDD" id="cd17535">
    <property type="entry name" value="REC_NarL-like"/>
    <property type="match status" value="1"/>
</dbReference>
<dbReference type="Proteomes" id="UP000658656">
    <property type="component" value="Unassembled WGS sequence"/>
</dbReference>
<dbReference type="AlphaFoldDB" id="A0A8H9J246"/>
<evidence type="ECO:0000313" key="7">
    <source>
        <dbReference type="EMBL" id="GHF81911.1"/>
    </source>
</evidence>
<accession>A0A8H9J246</accession>
<comment type="caution">
    <text evidence="7">The sequence shown here is derived from an EMBL/GenBank/DDBJ whole genome shotgun (WGS) entry which is preliminary data.</text>
</comment>
<sequence length="234" mass="24299">MNGWRKAGDQKSGVGVVVEEVMADRSGGGVAGWRGWRGGGAADRSDGGAAESRSGGVSEPQSRGAAGWLTGATAEWRSRGVAAEPRRRGVAEWLTGAVVREGLVTLLGLLPEIDHVGVAADGVEALRLVAELAPDMLLVDLRMPRCDGVTANGTGRAEHPGTETVVLCRRLAAVGAARGLPWLPDEGRRRGVDRACVALRSERASTVDSQLPRPGIARGAGRQGSPPARSRYSG</sequence>
<organism evidence="7 8">
    <name type="scientific">Amycolatopsis bartoniae</name>
    <dbReference type="NCBI Taxonomy" id="941986"/>
    <lineage>
        <taxon>Bacteria</taxon>
        <taxon>Bacillati</taxon>
        <taxon>Actinomycetota</taxon>
        <taxon>Actinomycetes</taxon>
        <taxon>Pseudonocardiales</taxon>
        <taxon>Pseudonocardiaceae</taxon>
        <taxon>Amycolatopsis</taxon>
    </lineage>
</organism>
<dbReference type="Gene3D" id="3.40.50.2300">
    <property type="match status" value="1"/>
</dbReference>
<dbReference type="GO" id="GO:0003677">
    <property type="term" value="F:DNA binding"/>
    <property type="evidence" value="ECO:0007669"/>
    <property type="project" value="UniProtKB-KW"/>
</dbReference>
<evidence type="ECO:0000256" key="5">
    <source>
        <dbReference type="SAM" id="MobiDB-lite"/>
    </source>
</evidence>
<evidence type="ECO:0000256" key="1">
    <source>
        <dbReference type="ARBA" id="ARBA00023015"/>
    </source>
</evidence>
<keyword evidence="8" id="KW-1185">Reference proteome</keyword>
<evidence type="ECO:0000259" key="6">
    <source>
        <dbReference type="PROSITE" id="PS50110"/>
    </source>
</evidence>
<dbReference type="EMBL" id="BNAV01000015">
    <property type="protein sequence ID" value="GHF81911.1"/>
    <property type="molecule type" value="Genomic_DNA"/>
</dbReference>
<dbReference type="InterPro" id="IPR039420">
    <property type="entry name" value="WalR-like"/>
</dbReference>